<protein>
    <submittedName>
        <fullName evidence="11">Peptidase M13</fullName>
    </submittedName>
</protein>
<keyword evidence="3" id="KW-0645">Protease</keyword>
<dbReference type="SUPFAM" id="SSF55486">
    <property type="entry name" value="Metalloproteases ('zincins'), catalytic domain"/>
    <property type="match status" value="1"/>
</dbReference>
<sequence>MLRLALRRAALALLLAPAALRAQTTPMPPLDRANLDTTCAPCENFYKYANGGWLKRATIPAAFSGWSSFNELEERNRAELRRILETAAARAASTRDADERLLGTFYASCMDSSAAERAGADPLRPELARIDAIADRDALRAELARLHRMGVGGGLGLGAGPDAKNNTVVVVSVGQGGIGLPTKDFYTRTDATGQRARDAYLAYAARLFELAGIPGDSARADAARVMTLETALATASKSPVELRDPNASYNPMSLEALDTLAPALHAREFLAAAGVPAVDRLIVRQPAFMRALSTELESRPLEDWRAYLRMRVLAGNAGVMGPAFESANFAMNSALTGAREQLPRWQRCLRTTDGTLGDALGREYVKVAFTPDAKREMQRMAANLRGVLRDRLGKLEWMSEATRQEALRKLEALDQKLGYPEKWRSYDGLEVAPGAFVHNVARVREYFQQDGFSRVGKAPDRTRWAMTPPTVNAYYSPQNNEVAFPAGRVQPPFFHPTYDPGANYGGIGGTIGHEISHGFDDQGRQFDAKGNLRDWWTADDAARFRERADMVVSMYDAYTVLDSLHVNGRLTLGENIADIAGVSIAYEALERELAGRPRNLIDGFTPEQRFFLAYAQARRGALRPEQARLQIATDPHSPNEFRVNGPLSNMEEFARAFGCKRGDPMVRPDSTRIRIW</sequence>
<dbReference type="Pfam" id="PF05649">
    <property type="entry name" value="Peptidase_M13_N"/>
    <property type="match status" value="1"/>
</dbReference>
<dbReference type="InParanoid" id="W0RPM8"/>
<feature type="domain" description="Peptidase M13 N-terminal" evidence="10">
    <location>
        <begin position="41"/>
        <end position="420"/>
    </location>
</feature>
<evidence type="ECO:0000256" key="4">
    <source>
        <dbReference type="ARBA" id="ARBA00022723"/>
    </source>
</evidence>
<dbReference type="GO" id="GO:0016485">
    <property type="term" value="P:protein processing"/>
    <property type="evidence" value="ECO:0007669"/>
    <property type="project" value="TreeGrafter"/>
</dbReference>
<dbReference type="InterPro" id="IPR008753">
    <property type="entry name" value="Peptidase_M13_N"/>
</dbReference>
<evidence type="ECO:0000256" key="1">
    <source>
        <dbReference type="ARBA" id="ARBA00001947"/>
    </source>
</evidence>
<dbReference type="InterPro" id="IPR024079">
    <property type="entry name" value="MetalloPept_cat_dom_sf"/>
</dbReference>
<dbReference type="PANTHER" id="PTHR11733:SF167">
    <property type="entry name" value="FI17812P1-RELATED"/>
    <property type="match status" value="1"/>
</dbReference>
<dbReference type="OrthoDB" id="9775677at2"/>
<evidence type="ECO:0000256" key="7">
    <source>
        <dbReference type="ARBA" id="ARBA00023049"/>
    </source>
</evidence>
<dbReference type="InterPro" id="IPR042089">
    <property type="entry name" value="Peptidase_M13_dom_2"/>
</dbReference>
<organism evidence="11 12">
    <name type="scientific">Gemmatirosa kalamazoonensis</name>
    <dbReference type="NCBI Taxonomy" id="861299"/>
    <lineage>
        <taxon>Bacteria</taxon>
        <taxon>Pseudomonadati</taxon>
        <taxon>Gemmatimonadota</taxon>
        <taxon>Gemmatimonadia</taxon>
        <taxon>Gemmatimonadales</taxon>
        <taxon>Gemmatimonadaceae</taxon>
        <taxon>Gemmatirosa</taxon>
    </lineage>
</organism>
<keyword evidence="4" id="KW-0479">Metal-binding</keyword>
<evidence type="ECO:0000259" key="10">
    <source>
        <dbReference type="Pfam" id="PF05649"/>
    </source>
</evidence>
<feature type="chain" id="PRO_5004794475" evidence="8">
    <location>
        <begin position="22"/>
        <end position="676"/>
    </location>
</feature>
<dbReference type="PRINTS" id="PR00786">
    <property type="entry name" value="NEPRILYSIN"/>
</dbReference>
<dbReference type="GO" id="GO:0046872">
    <property type="term" value="F:metal ion binding"/>
    <property type="evidence" value="ECO:0007669"/>
    <property type="project" value="UniProtKB-KW"/>
</dbReference>
<keyword evidence="8" id="KW-0732">Signal</keyword>
<keyword evidence="11" id="KW-0614">Plasmid</keyword>
<keyword evidence="12" id="KW-1185">Reference proteome</keyword>
<keyword evidence="7" id="KW-0482">Metalloprotease</keyword>
<dbReference type="PROSITE" id="PS51885">
    <property type="entry name" value="NEPRILYSIN"/>
    <property type="match status" value="1"/>
</dbReference>
<dbReference type="AlphaFoldDB" id="W0RPM8"/>
<dbReference type="InterPro" id="IPR000718">
    <property type="entry name" value="Peptidase_M13"/>
</dbReference>
<dbReference type="CDD" id="cd08662">
    <property type="entry name" value="M13"/>
    <property type="match status" value="1"/>
</dbReference>
<geneLocation type="plasmid" evidence="11 12">
    <name>1</name>
</geneLocation>
<evidence type="ECO:0000313" key="11">
    <source>
        <dbReference type="EMBL" id="AHG92959.1"/>
    </source>
</evidence>
<dbReference type="GO" id="GO:0004222">
    <property type="term" value="F:metalloendopeptidase activity"/>
    <property type="evidence" value="ECO:0007669"/>
    <property type="project" value="InterPro"/>
</dbReference>
<evidence type="ECO:0000256" key="5">
    <source>
        <dbReference type="ARBA" id="ARBA00022801"/>
    </source>
</evidence>
<proteinExistence type="inferred from homology"/>
<evidence type="ECO:0000259" key="9">
    <source>
        <dbReference type="Pfam" id="PF01431"/>
    </source>
</evidence>
<dbReference type="RefSeq" id="WP_025414275.1">
    <property type="nucleotide sequence ID" value="NZ_CP007129.1"/>
</dbReference>
<dbReference type="Pfam" id="PF01431">
    <property type="entry name" value="Peptidase_M13"/>
    <property type="match status" value="1"/>
</dbReference>
<evidence type="ECO:0000256" key="6">
    <source>
        <dbReference type="ARBA" id="ARBA00022833"/>
    </source>
</evidence>
<evidence type="ECO:0000256" key="3">
    <source>
        <dbReference type="ARBA" id="ARBA00022670"/>
    </source>
</evidence>
<feature type="signal peptide" evidence="8">
    <location>
        <begin position="1"/>
        <end position="21"/>
    </location>
</feature>
<comment type="cofactor">
    <cofactor evidence="1">
        <name>Zn(2+)</name>
        <dbReference type="ChEBI" id="CHEBI:29105"/>
    </cofactor>
</comment>
<dbReference type="Gene3D" id="1.10.1380.10">
    <property type="entry name" value="Neutral endopeptidase , domain2"/>
    <property type="match status" value="1"/>
</dbReference>
<dbReference type="EMBL" id="CP007129">
    <property type="protein sequence ID" value="AHG92959.1"/>
    <property type="molecule type" value="Genomic_DNA"/>
</dbReference>
<evidence type="ECO:0000256" key="8">
    <source>
        <dbReference type="SAM" id="SignalP"/>
    </source>
</evidence>
<evidence type="ECO:0000313" key="12">
    <source>
        <dbReference type="Proteomes" id="UP000019151"/>
    </source>
</evidence>
<dbReference type="Gene3D" id="3.40.390.10">
    <property type="entry name" value="Collagenase (Catalytic Domain)"/>
    <property type="match status" value="1"/>
</dbReference>
<dbReference type="HOGENOM" id="CLU_006187_7_2_0"/>
<dbReference type="GO" id="GO:0005886">
    <property type="term" value="C:plasma membrane"/>
    <property type="evidence" value="ECO:0007669"/>
    <property type="project" value="TreeGrafter"/>
</dbReference>
<keyword evidence="5" id="KW-0378">Hydrolase</keyword>
<dbReference type="PATRIC" id="fig|861299.3.peg.5459"/>
<feature type="domain" description="Peptidase M13 C-terminal" evidence="9">
    <location>
        <begin position="472"/>
        <end position="671"/>
    </location>
</feature>
<comment type="similarity">
    <text evidence="2">Belongs to the peptidase M13 family.</text>
</comment>
<keyword evidence="6" id="KW-0862">Zinc</keyword>
<name>W0RPM8_9BACT</name>
<evidence type="ECO:0000256" key="2">
    <source>
        <dbReference type="ARBA" id="ARBA00007357"/>
    </source>
</evidence>
<accession>W0RPM8</accession>
<dbReference type="KEGG" id="gba:J421_5424"/>
<dbReference type="InterPro" id="IPR018497">
    <property type="entry name" value="Peptidase_M13_C"/>
</dbReference>
<gene>
    <name evidence="11" type="ORF">J421_5424</name>
</gene>
<dbReference type="PANTHER" id="PTHR11733">
    <property type="entry name" value="ZINC METALLOPROTEASE FAMILY M13 NEPRILYSIN-RELATED"/>
    <property type="match status" value="1"/>
</dbReference>
<dbReference type="Proteomes" id="UP000019151">
    <property type="component" value="Plasmid 1"/>
</dbReference>
<reference evidence="11 12" key="1">
    <citation type="journal article" date="2014" name="Genome Announc.">
        <title>Genome Sequence and Methylome of Soil Bacterium Gemmatirosa kalamazoonensis KBS708T, a Member of the Rarely Cultivated Gemmatimonadetes Phylum.</title>
        <authorList>
            <person name="Debruyn J.M."/>
            <person name="Radosevich M."/>
            <person name="Wommack K.E."/>
            <person name="Polson S.W."/>
            <person name="Hauser L.J."/>
            <person name="Fawaz M.N."/>
            <person name="Korlach J."/>
            <person name="Tsai Y.C."/>
        </authorList>
    </citation>
    <scope>NUCLEOTIDE SEQUENCE [LARGE SCALE GENOMIC DNA]</scope>
    <source>
        <strain evidence="11 12">KBS708</strain>
        <plasmid evidence="12">Plasmid 1</plasmid>
    </source>
</reference>